<gene>
    <name evidence="1" type="ORF">H8S65_07580</name>
</gene>
<comment type="caution">
    <text evidence="1">The sequence shown here is derived from an EMBL/GenBank/DDBJ whole genome shotgun (WGS) entry which is preliminary data.</text>
</comment>
<sequence>MEAAQELINKRIYNASVHCSYYSRLMQMKYILAHYSAKPICYAVQDKIDSSGSHEFILNEIRNRVRDSKKAKEIVDIFRLLKSRRVKADYRDVLFSLDDSLDIKQKSESLERKLKDQFGAI</sequence>
<name>A0ABR7DMF9_9BACT</name>
<dbReference type="EMBL" id="JACOOJ010000009">
    <property type="protein sequence ID" value="MBC5632627.1"/>
    <property type="molecule type" value="Genomic_DNA"/>
</dbReference>
<dbReference type="Proteomes" id="UP000651475">
    <property type="component" value="Unassembled WGS sequence"/>
</dbReference>
<reference evidence="1 2" key="1">
    <citation type="submission" date="2020-08" db="EMBL/GenBank/DDBJ databases">
        <title>Genome public.</title>
        <authorList>
            <person name="Liu C."/>
            <person name="Sun Q."/>
        </authorList>
    </citation>
    <scope>NUCLEOTIDE SEQUENCE [LARGE SCALE GENOMIC DNA]</scope>
    <source>
        <strain evidence="1 2">NSJ-79</strain>
    </source>
</reference>
<accession>A0ABR7DMF9</accession>
<dbReference type="Gene3D" id="1.20.120.330">
    <property type="entry name" value="Nucleotidyltransferases domain 2"/>
    <property type="match status" value="1"/>
</dbReference>
<proteinExistence type="predicted"/>
<dbReference type="RefSeq" id="WP_186929382.1">
    <property type="nucleotide sequence ID" value="NZ_JACOOJ010000009.1"/>
</dbReference>
<evidence type="ECO:0008006" key="3">
    <source>
        <dbReference type="Google" id="ProtNLM"/>
    </source>
</evidence>
<organism evidence="1 2">
    <name type="scientific">Parabacteroides hominis</name>
    <dbReference type="NCBI Taxonomy" id="2763057"/>
    <lineage>
        <taxon>Bacteria</taxon>
        <taxon>Pseudomonadati</taxon>
        <taxon>Bacteroidota</taxon>
        <taxon>Bacteroidia</taxon>
        <taxon>Bacteroidales</taxon>
        <taxon>Tannerellaceae</taxon>
        <taxon>Parabacteroides</taxon>
    </lineage>
</organism>
<protein>
    <recommendedName>
        <fullName evidence="3">HEPN domain-containing protein</fullName>
    </recommendedName>
</protein>
<evidence type="ECO:0000313" key="1">
    <source>
        <dbReference type="EMBL" id="MBC5632627.1"/>
    </source>
</evidence>
<evidence type="ECO:0000313" key="2">
    <source>
        <dbReference type="Proteomes" id="UP000651475"/>
    </source>
</evidence>
<keyword evidence="2" id="KW-1185">Reference proteome</keyword>